<dbReference type="OrthoDB" id="669101at2"/>
<dbReference type="RefSeq" id="WP_147204275.1">
    <property type="nucleotide sequence ID" value="NZ_BJYT01000009.1"/>
</dbReference>
<evidence type="ECO:0000313" key="1">
    <source>
        <dbReference type="EMBL" id="GEO10167.1"/>
    </source>
</evidence>
<accession>A0A512BE90</accession>
<gene>
    <name evidence="1" type="ORF">SAE01_26630</name>
</gene>
<proteinExistence type="predicted"/>
<dbReference type="Proteomes" id="UP000321513">
    <property type="component" value="Unassembled WGS sequence"/>
</dbReference>
<reference evidence="1 2" key="1">
    <citation type="submission" date="2019-07" db="EMBL/GenBank/DDBJ databases">
        <title>Whole genome shotgun sequence of Segetibacter aerophilus NBRC 106135.</title>
        <authorList>
            <person name="Hosoyama A."/>
            <person name="Uohara A."/>
            <person name="Ohji S."/>
            <person name="Ichikawa N."/>
        </authorList>
    </citation>
    <scope>NUCLEOTIDE SEQUENCE [LARGE SCALE GENOMIC DNA]</scope>
    <source>
        <strain evidence="1 2">NBRC 106135</strain>
    </source>
</reference>
<protein>
    <submittedName>
        <fullName evidence="1">Uncharacterized protein</fullName>
    </submittedName>
</protein>
<comment type="caution">
    <text evidence="1">The sequence shown here is derived from an EMBL/GenBank/DDBJ whole genome shotgun (WGS) entry which is preliminary data.</text>
</comment>
<name>A0A512BE90_9BACT</name>
<keyword evidence="2" id="KW-1185">Reference proteome</keyword>
<sequence>MSIDKKQLEINVNLHSLEPDFLNYELHYVIAKSESSFRFATWDEQPESDEHKFYFFLTENELHIPAGNITLEESYVLKEEPIYPCVSSYKDFKSVIEKVRTEGVAKAIKCFSNEETDTIREQLEGTFGKIDKHLVKSSQGQHLLLVFDEFEISISATMVYFRWKTPFNASHYQHVKEEKEGN</sequence>
<dbReference type="AlphaFoldDB" id="A0A512BE90"/>
<dbReference type="EMBL" id="BJYT01000009">
    <property type="protein sequence ID" value="GEO10167.1"/>
    <property type="molecule type" value="Genomic_DNA"/>
</dbReference>
<organism evidence="1 2">
    <name type="scientific">Segetibacter aerophilus</name>
    <dbReference type="NCBI Taxonomy" id="670293"/>
    <lineage>
        <taxon>Bacteria</taxon>
        <taxon>Pseudomonadati</taxon>
        <taxon>Bacteroidota</taxon>
        <taxon>Chitinophagia</taxon>
        <taxon>Chitinophagales</taxon>
        <taxon>Chitinophagaceae</taxon>
        <taxon>Segetibacter</taxon>
    </lineage>
</organism>
<evidence type="ECO:0000313" key="2">
    <source>
        <dbReference type="Proteomes" id="UP000321513"/>
    </source>
</evidence>